<sequence length="94" mass="10985">MADTRRLLTGLREYHATLTRHHAVLRDEYLVLERRYHALQHVYEGDAAEQFKAGWTRTHATFREYMDRGQVIQHLLAERIDALEAANRPDGDLG</sequence>
<name>A0ABQ2RX02_9DEIO</name>
<protein>
    <submittedName>
        <fullName evidence="1">Uncharacterized protein</fullName>
    </submittedName>
</protein>
<dbReference type="InterPro" id="IPR036689">
    <property type="entry name" value="ESAT-6-like_sf"/>
</dbReference>
<dbReference type="Gene3D" id="1.10.287.1060">
    <property type="entry name" value="ESAT-6-like"/>
    <property type="match status" value="1"/>
</dbReference>
<proteinExistence type="predicted"/>
<organism evidence="1 2">
    <name type="scientific">Deinococcus seoulensis</name>
    <dbReference type="NCBI Taxonomy" id="1837379"/>
    <lineage>
        <taxon>Bacteria</taxon>
        <taxon>Thermotogati</taxon>
        <taxon>Deinococcota</taxon>
        <taxon>Deinococci</taxon>
        <taxon>Deinococcales</taxon>
        <taxon>Deinococcaceae</taxon>
        <taxon>Deinococcus</taxon>
    </lineage>
</organism>
<keyword evidence="2" id="KW-1185">Reference proteome</keyword>
<comment type="caution">
    <text evidence="1">The sequence shown here is derived from an EMBL/GenBank/DDBJ whole genome shotgun (WGS) entry which is preliminary data.</text>
</comment>
<dbReference type="EMBL" id="BMQM01000066">
    <property type="protein sequence ID" value="GGR76261.1"/>
    <property type="molecule type" value="Genomic_DNA"/>
</dbReference>
<accession>A0ABQ2RX02</accession>
<gene>
    <name evidence="1" type="ORF">GCM10008959_41360</name>
</gene>
<evidence type="ECO:0000313" key="1">
    <source>
        <dbReference type="EMBL" id="GGR76261.1"/>
    </source>
</evidence>
<dbReference type="Proteomes" id="UP000634308">
    <property type="component" value="Unassembled WGS sequence"/>
</dbReference>
<reference evidence="2" key="1">
    <citation type="journal article" date="2019" name="Int. J. Syst. Evol. Microbiol.">
        <title>The Global Catalogue of Microorganisms (GCM) 10K type strain sequencing project: providing services to taxonomists for standard genome sequencing and annotation.</title>
        <authorList>
            <consortium name="The Broad Institute Genomics Platform"/>
            <consortium name="The Broad Institute Genome Sequencing Center for Infectious Disease"/>
            <person name="Wu L."/>
            <person name="Ma J."/>
        </authorList>
    </citation>
    <scope>NUCLEOTIDE SEQUENCE [LARGE SCALE GENOMIC DNA]</scope>
    <source>
        <strain evidence="2">JCM 31404</strain>
    </source>
</reference>
<evidence type="ECO:0000313" key="2">
    <source>
        <dbReference type="Proteomes" id="UP000634308"/>
    </source>
</evidence>
<dbReference type="SUPFAM" id="SSF140453">
    <property type="entry name" value="EsxAB dimer-like"/>
    <property type="match status" value="1"/>
</dbReference>